<dbReference type="Proteomes" id="UP000295083">
    <property type="component" value="Unassembled WGS sequence"/>
</dbReference>
<comment type="caution">
    <text evidence="3">The sequence shown here is derived from an EMBL/GenBank/DDBJ whole genome shotgun (WGS) entry which is preliminary data.</text>
</comment>
<evidence type="ECO:0000256" key="1">
    <source>
        <dbReference type="SAM" id="MobiDB-lite"/>
    </source>
</evidence>
<dbReference type="EMBL" id="QAPG01000038">
    <property type="protein sequence ID" value="TDZ35663.1"/>
    <property type="molecule type" value="Genomic_DNA"/>
</dbReference>
<dbReference type="PROSITE" id="PS51186">
    <property type="entry name" value="GNAT"/>
    <property type="match status" value="1"/>
</dbReference>
<evidence type="ECO:0000259" key="2">
    <source>
        <dbReference type="PROSITE" id="PS51186"/>
    </source>
</evidence>
<gene>
    <name evidence="3" type="ORF">C8035_v007149</name>
</gene>
<reference evidence="3 4" key="1">
    <citation type="submission" date="2018-11" db="EMBL/GenBank/DDBJ databases">
        <title>Genome sequence and assembly of Colletotrichum spinosum.</title>
        <authorList>
            <person name="Gan P."/>
            <person name="Shirasu K."/>
        </authorList>
    </citation>
    <scope>NUCLEOTIDE SEQUENCE [LARGE SCALE GENOMIC DNA]</scope>
    <source>
        <strain evidence="3 4">CBS 515.97</strain>
    </source>
</reference>
<dbReference type="Pfam" id="PF13673">
    <property type="entry name" value="Acetyltransf_10"/>
    <property type="match status" value="1"/>
</dbReference>
<proteinExistence type="predicted"/>
<keyword evidence="4" id="KW-1185">Reference proteome</keyword>
<evidence type="ECO:0000313" key="4">
    <source>
        <dbReference type="Proteomes" id="UP000295083"/>
    </source>
</evidence>
<organism evidence="3 4">
    <name type="scientific">Colletotrichum spinosum</name>
    <dbReference type="NCBI Taxonomy" id="1347390"/>
    <lineage>
        <taxon>Eukaryota</taxon>
        <taxon>Fungi</taxon>
        <taxon>Dikarya</taxon>
        <taxon>Ascomycota</taxon>
        <taxon>Pezizomycotina</taxon>
        <taxon>Sordariomycetes</taxon>
        <taxon>Hypocreomycetidae</taxon>
        <taxon>Glomerellales</taxon>
        <taxon>Glomerellaceae</taxon>
        <taxon>Colletotrichum</taxon>
        <taxon>Colletotrichum orbiculare species complex</taxon>
    </lineage>
</organism>
<dbReference type="AlphaFoldDB" id="A0A4R8QN81"/>
<dbReference type="InterPro" id="IPR000182">
    <property type="entry name" value="GNAT_dom"/>
</dbReference>
<dbReference type="GO" id="GO:0016747">
    <property type="term" value="F:acyltransferase activity, transferring groups other than amino-acyl groups"/>
    <property type="evidence" value="ECO:0007669"/>
    <property type="project" value="InterPro"/>
</dbReference>
<dbReference type="PANTHER" id="PTHR42791:SF2">
    <property type="entry name" value="N-ACETYLTRANSFERASE DOMAIN-CONTAINING PROTEIN"/>
    <property type="match status" value="1"/>
</dbReference>
<protein>
    <recommendedName>
        <fullName evidence="2">N-acetyltransferase domain-containing protein</fullName>
    </recommendedName>
</protein>
<accession>A0A4R8QN81</accession>
<dbReference type="PANTHER" id="PTHR42791">
    <property type="entry name" value="GNAT FAMILY ACETYLTRANSFERASE"/>
    <property type="match status" value="1"/>
</dbReference>
<dbReference type="InterPro" id="IPR016181">
    <property type="entry name" value="Acyl_CoA_acyltransferase"/>
</dbReference>
<dbReference type="SUPFAM" id="SSF55729">
    <property type="entry name" value="Acyl-CoA N-acyltransferases (Nat)"/>
    <property type="match status" value="1"/>
</dbReference>
<dbReference type="CDD" id="cd04301">
    <property type="entry name" value="NAT_SF"/>
    <property type="match status" value="1"/>
</dbReference>
<dbReference type="InterPro" id="IPR052523">
    <property type="entry name" value="Trichothecene_AcTrans"/>
</dbReference>
<evidence type="ECO:0000313" key="3">
    <source>
        <dbReference type="EMBL" id="TDZ35663.1"/>
    </source>
</evidence>
<name>A0A4R8QN81_9PEZI</name>
<feature type="region of interest" description="Disordered" evidence="1">
    <location>
        <begin position="86"/>
        <end position="106"/>
    </location>
</feature>
<sequence length="251" mass="28191">MPSATIHVRPATEDDAVAIGRVHHAALSPYHDFYRAFFARDPEEIMPLSTRLALSNAKNKFLVAIFPQTNIVAGFVRYHIAEAADATEEPTVPASPARSAAENPENQPSLASLFAVKPHLKELWKRYGHPRETEMDESYEKVMDGRRHIYVKHIMVDPQHQRKGIGAKLLEAVVDFSDAESLPTFLVSSAEGHGLYERLGFRDVGSWIIDNGFWAKEIVQIEHHLGLKGNEGLAERFEGVSEVEIQMIREN</sequence>
<feature type="domain" description="N-acetyltransferase" evidence="2">
    <location>
        <begin position="6"/>
        <end position="219"/>
    </location>
</feature>
<dbReference type="Gene3D" id="3.40.630.30">
    <property type="match status" value="1"/>
</dbReference>